<feature type="compositionally biased region" description="Basic and acidic residues" evidence="1">
    <location>
        <begin position="43"/>
        <end position="53"/>
    </location>
</feature>
<evidence type="ECO:0000313" key="3">
    <source>
        <dbReference type="Proteomes" id="UP001291623"/>
    </source>
</evidence>
<proteinExistence type="predicted"/>
<sequence length="174" mass="18875">MAMITGYKFDKDFLKKIKDVTQAKSNDLNPNTNHRKGNGTGTKKLDGLTKHGDGISPSSGTDPATVNLKIKAIDEVVQVGPMKETTGAQVTNDDVPAGRPSPVKGKAAHAKALNDFLKINTETFVRTSAPRRWLGFQGGGATPWWSVAALIRRFEKYELTGQQAPRLYGGAPRR</sequence>
<dbReference type="AlphaFoldDB" id="A0AAE1QVH6"/>
<dbReference type="Proteomes" id="UP001291623">
    <property type="component" value="Unassembled WGS sequence"/>
</dbReference>
<evidence type="ECO:0000313" key="2">
    <source>
        <dbReference type="EMBL" id="KAK4338912.1"/>
    </source>
</evidence>
<dbReference type="EMBL" id="JAVYJV010000023">
    <property type="protein sequence ID" value="KAK4338912.1"/>
    <property type="molecule type" value="Genomic_DNA"/>
</dbReference>
<comment type="caution">
    <text evidence="2">The sequence shown here is derived from an EMBL/GenBank/DDBJ whole genome shotgun (WGS) entry which is preliminary data.</text>
</comment>
<name>A0AAE1QVH6_9SOLA</name>
<evidence type="ECO:0000256" key="1">
    <source>
        <dbReference type="SAM" id="MobiDB-lite"/>
    </source>
</evidence>
<keyword evidence="3" id="KW-1185">Reference proteome</keyword>
<reference evidence="2" key="1">
    <citation type="submission" date="2023-12" db="EMBL/GenBank/DDBJ databases">
        <title>Genome assembly of Anisodus tanguticus.</title>
        <authorList>
            <person name="Wang Y.-J."/>
        </authorList>
    </citation>
    <scope>NUCLEOTIDE SEQUENCE</scope>
    <source>
        <strain evidence="2">KB-2021</strain>
        <tissue evidence="2">Leaf</tissue>
    </source>
</reference>
<accession>A0AAE1QVH6</accession>
<protein>
    <submittedName>
        <fullName evidence="2">Uncharacterized protein</fullName>
    </submittedName>
</protein>
<feature type="region of interest" description="Disordered" evidence="1">
    <location>
        <begin position="24"/>
        <end position="63"/>
    </location>
</feature>
<gene>
    <name evidence="2" type="ORF">RND71_040374</name>
</gene>
<organism evidence="2 3">
    <name type="scientific">Anisodus tanguticus</name>
    <dbReference type="NCBI Taxonomy" id="243964"/>
    <lineage>
        <taxon>Eukaryota</taxon>
        <taxon>Viridiplantae</taxon>
        <taxon>Streptophyta</taxon>
        <taxon>Embryophyta</taxon>
        <taxon>Tracheophyta</taxon>
        <taxon>Spermatophyta</taxon>
        <taxon>Magnoliopsida</taxon>
        <taxon>eudicotyledons</taxon>
        <taxon>Gunneridae</taxon>
        <taxon>Pentapetalae</taxon>
        <taxon>asterids</taxon>
        <taxon>lamiids</taxon>
        <taxon>Solanales</taxon>
        <taxon>Solanaceae</taxon>
        <taxon>Solanoideae</taxon>
        <taxon>Hyoscyameae</taxon>
        <taxon>Anisodus</taxon>
    </lineage>
</organism>